<keyword evidence="3" id="KW-1185">Reference proteome</keyword>
<dbReference type="EMBL" id="JBHTCS010000022">
    <property type="protein sequence ID" value="MFC7449985.1"/>
    <property type="molecule type" value="Genomic_DNA"/>
</dbReference>
<keyword evidence="1" id="KW-0175">Coiled coil</keyword>
<comment type="caution">
    <text evidence="2">The sequence shown here is derived from an EMBL/GenBank/DDBJ whole genome shotgun (WGS) entry which is preliminary data.</text>
</comment>
<dbReference type="Proteomes" id="UP001596484">
    <property type="component" value="Unassembled WGS sequence"/>
</dbReference>
<sequence length="317" mass="31596">MISMRQHAISIAAIFLALAVGVVLGSGTLSGGLLSGLRDDKSELQGQVNALQETNNQLEQQLNSADGFDAAVSGRVVRDALAQRSVVLVTSPDADPGDLEGVTRMVGAAGGTVTGRVSLTDSFVDAANGDQLRTTITNVIPAGVQLKTGAVDQGSLAGDLLGSVLLLNSQNAQPQSTPEELALALETLRSGGFIAYDNASVKPAQLAVVLTGSGKSADGSEGGNRGAIVARFAGAMDTRGAGTVLAGRPGAAAGNGPIAVVRSDTALSSGVSTVDNVDREAGRITTVLALQEQLAGQAGRFGTGPNATSITVGAPAG</sequence>
<dbReference type="RefSeq" id="WP_378407480.1">
    <property type="nucleotide sequence ID" value="NZ_JBHTCS010000022.1"/>
</dbReference>
<gene>
    <name evidence="2" type="ORF">ACFQS9_18980</name>
</gene>
<feature type="coiled-coil region" evidence="1">
    <location>
        <begin position="34"/>
        <end position="68"/>
    </location>
</feature>
<dbReference type="InterPro" id="IPR021522">
    <property type="entry name" value="MctB"/>
</dbReference>
<organism evidence="2 3">
    <name type="scientific">Rhodococcus daqingensis</name>
    <dbReference type="NCBI Taxonomy" id="2479363"/>
    <lineage>
        <taxon>Bacteria</taxon>
        <taxon>Bacillati</taxon>
        <taxon>Actinomycetota</taxon>
        <taxon>Actinomycetes</taxon>
        <taxon>Mycobacteriales</taxon>
        <taxon>Nocardiaceae</taxon>
        <taxon>Rhodococcus</taxon>
    </lineage>
</organism>
<reference evidence="3" key="1">
    <citation type="journal article" date="2019" name="Int. J. Syst. Evol. Microbiol.">
        <title>The Global Catalogue of Microorganisms (GCM) 10K type strain sequencing project: providing services to taxonomists for standard genome sequencing and annotation.</title>
        <authorList>
            <consortium name="The Broad Institute Genomics Platform"/>
            <consortium name="The Broad Institute Genome Sequencing Center for Infectious Disease"/>
            <person name="Wu L."/>
            <person name="Ma J."/>
        </authorList>
    </citation>
    <scope>NUCLEOTIDE SEQUENCE [LARGE SCALE GENOMIC DNA]</scope>
    <source>
        <strain evidence="3">ICMP 19430</strain>
    </source>
</reference>
<proteinExistence type="predicted"/>
<dbReference type="Pfam" id="PF11382">
    <property type="entry name" value="MctB"/>
    <property type="match status" value="1"/>
</dbReference>
<name>A0ABW2S1J1_9NOCA</name>
<accession>A0ABW2S1J1</accession>
<evidence type="ECO:0000313" key="3">
    <source>
        <dbReference type="Proteomes" id="UP001596484"/>
    </source>
</evidence>
<evidence type="ECO:0000256" key="1">
    <source>
        <dbReference type="SAM" id="Coils"/>
    </source>
</evidence>
<evidence type="ECO:0000313" key="2">
    <source>
        <dbReference type="EMBL" id="MFC7449985.1"/>
    </source>
</evidence>
<protein>
    <submittedName>
        <fullName evidence="2">Copper transporter</fullName>
    </submittedName>
</protein>